<accession>A0A3P8VRM5</accession>
<evidence type="ECO:0000313" key="2">
    <source>
        <dbReference type="Proteomes" id="UP000265120"/>
    </source>
</evidence>
<proteinExistence type="predicted"/>
<dbReference type="GeneTree" id="ENSGT00940000161131"/>
<keyword evidence="2" id="KW-1185">Reference proteome</keyword>
<reference evidence="1" key="3">
    <citation type="submission" date="2025-09" db="UniProtKB">
        <authorList>
            <consortium name="Ensembl"/>
        </authorList>
    </citation>
    <scope>IDENTIFICATION</scope>
</reference>
<dbReference type="SUPFAM" id="SSF53098">
    <property type="entry name" value="Ribonuclease H-like"/>
    <property type="match status" value="1"/>
</dbReference>
<reference evidence="1 2" key="1">
    <citation type="journal article" date="2014" name="Nat. Genet.">
        <title>Whole-genome sequence of a flatfish provides insights into ZW sex chromosome evolution and adaptation to a benthic lifestyle.</title>
        <authorList>
            <person name="Chen S."/>
            <person name="Zhang G."/>
            <person name="Shao C."/>
            <person name="Huang Q."/>
            <person name="Liu G."/>
            <person name="Zhang P."/>
            <person name="Song W."/>
            <person name="An N."/>
            <person name="Chalopin D."/>
            <person name="Volff J.N."/>
            <person name="Hong Y."/>
            <person name="Li Q."/>
            <person name="Sha Z."/>
            <person name="Zhou H."/>
            <person name="Xie M."/>
            <person name="Yu Q."/>
            <person name="Liu Y."/>
            <person name="Xiang H."/>
            <person name="Wang N."/>
            <person name="Wu K."/>
            <person name="Yang C."/>
            <person name="Zhou Q."/>
            <person name="Liao X."/>
            <person name="Yang L."/>
            <person name="Hu Q."/>
            <person name="Zhang J."/>
            <person name="Meng L."/>
            <person name="Jin L."/>
            <person name="Tian Y."/>
            <person name="Lian J."/>
            <person name="Yang J."/>
            <person name="Miao G."/>
            <person name="Liu S."/>
            <person name="Liang Z."/>
            <person name="Yan F."/>
            <person name="Li Y."/>
            <person name="Sun B."/>
            <person name="Zhang H."/>
            <person name="Zhang J."/>
            <person name="Zhu Y."/>
            <person name="Du M."/>
            <person name="Zhao Y."/>
            <person name="Schartl M."/>
            <person name="Tang Q."/>
            <person name="Wang J."/>
        </authorList>
    </citation>
    <scope>NUCLEOTIDE SEQUENCE</scope>
</reference>
<evidence type="ECO:0008006" key="3">
    <source>
        <dbReference type="Google" id="ProtNLM"/>
    </source>
</evidence>
<dbReference type="Ensembl" id="ENSCSET00000018083.1">
    <property type="protein sequence ID" value="ENSCSEP00000017863.1"/>
    <property type="gene ID" value="ENSCSEG00000011431.1"/>
</dbReference>
<dbReference type="AlphaFoldDB" id="A0A3P8VRM5"/>
<dbReference type="PANTHER" id="PTHR47501">
    <property type="entry name" value="TRANSPOSASE-RELATED"/>
    <property type="match status" value="1"/>
</dbReference>
<dbReference type="Proteomes" id="UP000265120">
    <property type="component" value="Chromosome W"/>
</dbReference>
<reference evidence="1" key="2">
    <citation type="submission" date="2025-08" db="UniProtKB">
        <authorList>
            <consortium name="Ensembl"/>
        </authorList>
    </citation>
    <scope>IDENTIFICATION</scope>
</reference>
<sequence>MAKRIRNEPQQPSTSQFLDNRVRQYSISHPHKYSPVCRRTLTSKTENLAEERRTKLKTQLSNTEHVSVTVDIWSGRKMRGFIGVTMYWIEKEAERIQLRSNLLACERFKGSHTAERICDQFESICDEYTIKDKLDYIISDNAVNMRKAFTVCFPSEQEDGDDRDNLDPELWCDLTLEDQETVDVAMAKKQRLQCFAHTLQLVVGDCLKETKVISPSLSKLSKLDDAEFGEQKGIPAAVNTRWNSILRQVKAVLQCNHLKLSAVLEKAGHRELSFTAQEWNLLKELLDMKPFGEATDLTQGEKVTISAVVPSVLSLNHHLEKLKPQVCFLCDVVDAPFSNPVYLKAAALDPAFSLLWVEPHVLVKHDVKAEVAQQVKGKYFSFTFRVAIRVLAVHGGIILRPHRAQMTDKLLAKLVFCKCNAA</sequence>
<name>A0A3P8VRM5_CYNSE</name>
<dbReference type="InterPro" id="IPR012337">
    <property type="entry name" value="RNaseH-like_sf"/>
</dbReference>
<protein>
    <recommendedName>
        <fullName evidence="3">DUF659 domain-containing protein</fullName>
    </recommendedName>
</protein>
<dbReference type="PANTHER" id="PTHR47501:SF5">
    <property type="entry name" value="HAT C-TERMINAL DIMERISATION DOMAIN-CONTAINING PROTEIN"/>
    <property type="match status" value="1"/>
</dbReference>
<evidence type="ECO:0000313" key="1">
    <source>
        <dbReference type="Ensembl" id="ENSCSEP00000017863.1"/>
    </source>
</evidence>
<organism evidence="1 2">
    <name type="scientific">Cynoglossus semilaevis</name>
    <name type="common">Tongue sole</name>
    <dbReference type="NCBI Taxonomy" id="244447"/>
    <lineage>
        <taxon>Eukaryota</taxon>
        <taxon>Metazoa</taxon>
        <taxon>Chordata</taxon>
        <taxon>Craniata</taxon>
        <taxon>Vertebrata</taxon>
        <taxon>Euteleostomi</taxon>
        <taxon>Actinopterygii</taxon>
        <taxon>Neopterygii</taxon>
        <taxon>Teleostei</taxon>
        <taxon>Neoteleostei</taxon>
        <taxon>Acanthomorphata</taxon>
        <taxon>Carangaria</taxon>
        <taxon>Pleuronectiformes</taxon>
        <taxon>Pleuronectoidei</taxon>
        <taxon>Cynoglossidae</taxon>
        <taxon>Cynoglossinae</taxon>
        <taxon>Cynoglossus</taxon>
    </lineage>
</organism>